<evidence type="ECO:0000256" key="2">
    <source>
        <dbReference type="SAM" id="SignalP"/>
    </source>
</evidence>
<dbReference type="CTD" id="8578747"/>
<evidence type="ECO:0000313" key="3">
    <source>
        <dbReference type="EMBL" id="CAP39557.2"/>
    </source>
</evidence>
<dbReference type="HOGENOM" id="CLU_1579897_0_0_1"/>
<dbReference type="AlphaFoldDB" id="A8Y3T8"/>
<dbReference type="EMBL" id="HE601533">
    <property type="protein sequence ID" value="CAP39557.2"/>
    <property type="molecule type" value="Genomic_DNA"/>
</dbReference>
<reference evidence="3 4" key="2">
    <citation type="journal article" date="2011" name="PLoS Genet.">
        <title>Caenorhabditis briggsae recombinant inbred line genotypes reveal inter-strain incompatibility and the evolution of recombination.</title>
        <authorList>
            <person name="Ross J.A."/>
            <person name="Koboldt D.C."/>
            <person name="Staisch J.E."/>
            <person name="Chamberlin H.M."/>
            <person name="Gupta B.P."/>
            <person name="Miller R.D."/>
            <person name="Baird S.E."/>
            <person name="Haag E.S."/>
        </authorList>
    </citation>
    <scope>NUCLEOTIDE SEQUENCE [LARGE SCALE GENOMIC DNA]</scope>
    <source>
        <strain evidence="3 4">AF16</strain>
    </source>
</reference>
<sequence>MTSIRIFILLFAVCFISLNACGAGPEKPKRGYCKFYVDGSSDTKASGRKKRQSGTATGSVDPATGTASGSVSTMSTMSTMTTTTSPMGDGSASGSGGSGGHQNPVNQVNHVVDPVDQADPEAVEEVEAQENSVLKDPMKRPLLPLDHRTLVCNGSAFSNISSAIFALID</sequence>
<dbReference type="KEGG" id="cbr:CBG_23479"/>
<organism evidence="3 4">
    <name type="scientific">Caenorhabditis briggsae</name>
    <dbReference type="NCBI Taxonomy" id="6238"/>
    <lineage>
        <taxon>Eukaryota</taxon>
        <taxon>Metazoa</taxon>
        <taxon>Ecdysozoa</taxon>
        <taxon>Nematoda</taxon>
        <taxon>Chromadorea</taxon>
        <taxon>Rhabditida</taxon>
        <taxon>Rhabditina</taxon>
        <taxon>Rhabditomorpha</taxon>
        <taxon>Rhabditoidea</taxon>
        <taxon>Rhabditidae</taxon>
        <taxon>Peloderinae</taxon>
        <taxon>Caenorhabditis</taxon>
    </lineage>
</organism>
<gene>
    <name evidence="3" type="ORF">CBG23479</name>
    <name evidence="3" type="ORF">CBG_23479</name>
</gene>
<dbReference type="PANTHER" id="PTHR22412">
    <property type="entry name" value="GLYCINE-RICH PROTEIN-RELATED-RELATED"/>
    <property type="match status" value="1"/>
</dbReference>
<feature type="compositionally biased region" description="Low complexity" evidence="1">
    <location>
        <begin position="64"/>
        <end position="90"/>
    </location>
</feature>
<feature type="region of interest" description="Disordered" evidence="1">
    <location>
        <begin position="41"/>
        <end position="107"/>
    </location>
</feature>
<feature type="compositionally biased region" description="Gly residues" evidence="1">
    <location>
        <begin position="91"/>
        <end position="100"/>
    </location>
</feature>
<accession>A8Y3T8</accession>
<proteinExistence type="predicted"/>
<feature type="signal peptide" evidence="2">
    <location>
        <begin position="1"/>
        <end position="23"/>
    </location>
</feature>
<keyword evidence="2" id="KW-0732">Signal</keyword>
<dbReference type="RefSeq" id="XP_045097741.1">
    <property type="nucleotide sequence ID" value="XM_045237405.1"/>
</dbReference>
<dbReference type="Proteomes" id="UP000008549">
    <property type="component" value="Unassembled WGS sequence"/>
</dbReference>
<dbReference type="InParanoid" id="A8Y3T8"/>
<dbReference type="PANTHER" id="PTHR22412:SF3">
    <property type="entry name" value="CEMENT PROTEIN-RELATED"/>
    <property type="match status" value="1"/>
</dbReference>
<name>A8Y3T8_CAEBR</name>
<evidence type="ECO:0000313" key="4">
    <source>
        <dbReference type="Proteomes" id="UP000008549"/>
    </source>
</evidence>
<protein>
    <submittedName>
        <fullName evidence="3">Protein CBG23479</fullName>
    </submittedName>
</protein>
<dbReference type="GeneID" id="8578747"/>
<keyword evidence="4" id="KW-1185">Reference proteome</keyword>
<evidence type="ECO:0000256" key="1">
    <source>
        <dbReference type="SAM" id="MobiDB-lite"/>
    </source>
</evidence>
<reference evidence="3 4" key="1">
    <citation type="journal article" date="2003" name="PLoS Biol.">
        <title>The genome sequence of Caenorhabditis briggsae: a platform for comparative genomics.</title>
        <authorList>
            <person name="Stein L.D."/>
            <person name="Bao Z."/>
            <person name="Blasiar D."/>
            <person name="Blumenthal T."/>
            <person name="Brent M.R."/>
            <person name="Chen N."/>
            <person name="Chinwalla A."/>
            <person name="Clarke L."/>
            <person name="Clee C."/>
            <person name="Coghlan A."/>
            <person name="Coulson A."/>
            <person name="D'Eustachio P."/>
            <person name="Fitch D.H."/>
            <person name="Fulton L.A."/>
            <person name="Fulton R.E."/>
            <person name="Griffiths-Jones S."/>
            <person name="Harris T.W."/>
            <person name="Hillier L.W."/>
            <person name="Kamath R."/>
            <person name="Kuwabara P.E."/>
            <person name="Mardis E.R."/>
            <person name="Marra M.A."/>
            <person name="Miner T.L."/>
            <person name="Minx P."/>
            <person name="Mullikin J.C."/>
            <person name="Plumb R.W."/>
            <person name="Rogers J."/>
            <person name="Schein J.E."/>
            <person name="Sohrmann M."/>
            <person name="Spieth J."/>
            <person name="Stajich J.E."/>
            <person name="Wei C."/>
            <person name="Willey D."/>
            <person name="Wilson R.K."/>
            <person name="Durbin R."/>
            <person name="Waterston R.H."/>
        </authorList>
    </citation>
    <scope>NUCLEOTIDE SEQUENCE [LARGE SCALE GENOMIC DNA]</scope>
    <source>
        <strain evidence="3 4">AF16</strain>
    </source>
</reference>
<feature type="chain" id="PRO_5002733316" evidence="2">
    <location>
        <begin position="24"/>
        <end position="169"/>
    </location>
</feature>